<dbReference type="Proteomes" id="UP000245981">
    <property type="component" value="Unassembled WGS sequence"/>
</dbReference>
<comment type="caution">
    <text evidence="1">The sequence shown here is derived from an EMBL/GenBank/DDBJ whole genome shotgun (WGS) entry which is preliminary data.</text>
</comment>
<organism evidence="1 2">
    <name type="scientific">Pantoea allii</name>
    <dbReference type="NCBI Taxonomy" id="574096"/>
    <lineage>
        <taxon>Bacteria</taxon>
        <taxon>Pseudomonadati</taxon>
        <taxon>Pseudomonadota</taxon>
        <taxon>Gammaproteobacteria</taxon>
        <taxon>Enterobacterales</taxon>
        <taxon>Erwiniaceae</taxon>
        <taxon>Pantoea</taxon>
    </lineage>
</organism>
<dbReference type="AlphaFoldDB" id="A0A2V2BBT7"/>
<proteinExistence type="predicted"/>
<name>A0A2V2BBT7_9GAMM</name>
<dbReference type="OrthoDB" id="9011866at2"/>
<gene>
    <name evidence="1" type="ORF">C7431_11493</name>
</gene>
<sequence length="153" mass="17501">MIYGDPFHFALQFDVVECWNDPDDIWKNGLFALYIEGKKVFGDVDAFELRTTFSFYSKSPINQLVINNLDFGADELYNNAKDYFLGGGEKLIDGLFDMTCVPMEDKRCYLYFIKTSVGDRLVWSANTSDQINETVLPPGTILNVINKLQDCHL</sequence>
<accession>A0A2V2BBT7</accession>
<dbReference type="InterPro" id="IPR028958">
    <property type="entry name" value="Imm42"/>
</dbReference>
<reference evidence="1 2" key="1">
    <citation type="submission" date="2018-05" db="EMBL/GenBank/DDBJ databases">
        <title>Genomic Encyclopedia of Type Strains, Phase IV (KMG-V): Genome sequencing to study the core and pangenomes of soil and plant-associated prokaryotes.</title>
        <authorList>
            <person name="Whitman W."/>
        </authorList>
    </citation>
    <scope>NUCLEOTIDE SEQUENCE [LARGE SCALE GENOMIC DNA]</scope>
    <source>
        <strain evidence="1 2">PNA 200-10</strain>
    </source>
</reference>
<dbReference type="RefSeq" id="WP_109718306.1">
    <property type="nucleotide sequence ID" value="NZ_QGHF01000014.1"/>
</dbReference>
<evidence type="ECO:0000313" key="2">
    <source>
        <dbReference type="Proteomes" id="UP000245981"/>
    </source>
</evidence>
<protein>
    <submittedName>
        <fullName evidence="1">Immunity protein 42 of polymorphic toxin system</fullName>
    </submittedName>
</protein>
<dbReference type="Pfam" id="PF15593">
    <property type="entry name" value="Imm42"/>
    <property type="match status" value="1"/>
</dbReference>
<dbReference type="EMBL" id="QGHF01000014">
    <property type="protein sequence ID" value="PWK93633.1"/>
    <property type="molecule type" value="Genomic_DNA"/>
</dbReference>
<evidence type="ECO:0000313" key="1">
    <source>
        <dbReference type="EMBL" id="PWK93633.1"/>
    </source>
</evidence>